<keyword evidence="2 10" id="KW-0813">Transport</keyword>
<keyword evidence="12" id="KW-1185">Reference proteome</keyword>
<dbReference type="InterPro" id="IPR003705">
    <property type="entry name" value="CbiN"/>
</dbReference>
<dbReference type="GO" id="GO:0009236">
    <property type="term" value="P:cobalamin biosynthetic process"/>
    <property type="evidence" value="ECO:0007669"/>
    <property type="project" value="UniProtKB-UniRule"/>
</dbReference>
<evidence type="ECO:0000256" key="6">
    <source>
        <dbReference type="ARBA" id="ARBA00022989"/>
    </source>
</evidence>
<dbReference type="Proteomes" id="UP000190626">
    <property type="component" value="Unassembled WGS sequence"/>
</dbReference>
<dbReference type="UniPathway" id="UPA00148"/>
<gene>
    <name evidence="10" type="primary">cbiN</name>
    <name evidence="11" type="ORF">BC351_09160</name>
</gene>
<name>A0A1V4HAD5_9BACL</name>
<comment type="caution">
    <text evidence="11">The sequence shown here is derived from an EMBL/GenBank/DDBJ whole genome shotgun (WGS) entry which is preliminary data.</text>
</comment>
<reference evidence="12" key="1">
    <citation type="submission" date="2016-07" db="EMBL/GenBank/DDBJ databases">
        <authorList>
            <person name="Florea S."/>
            <person name="Webb J.S."/>
            <person name="Jaromczyk J."/>
            <person name="Schardl C.L."/>
        </authorList>
    </citation>
    <scope>NUCLEOTIDE SEQUENCE [LARGE SCALE GENOMIC DNA]</scope>
    <source>
        <strain evidence="12">CY1</strain>
    </source>
</reference>
<evidence type="ECO:0000256" key="5">
    <source>
        <dbReference type="ARBA" id="ARBA00022692"/>
    </source>
</evidence>
<keyword evidence="7 10" id="KW-0406">Ion transport</keyword>
<sequence length="94" mass="10178">MKNRTTNILMLVAIVLLAVLPLIFVKGEFGGADDAAEKLIQSIQPSYQPWFSSFFELPAETESMLFALQAALGAGFIGYAFGLFKGKASKSKSQ</sequence>
<evidence type="ECO:0000313" key="11">
    <source>
        <dbReference type="EMBL" id="OPH48614.1"/>
    </source>
</evidence>
<dbReference type="NCBIfam" id="NF002780">
    <property type="entry name" value="PRK02898.1"/>
    <property type="match status" value="1"/>
</dbReference>
<feature type="transmembrane region" description="Helical" evidence="10">
    <location>
        <begin position="64"/>
        <end position="84"/>
    </location>
</feature>
<evidence type="ECO:0000256" key="4">
    <source>
        <dbReference type="ARBA" id="ARBA00022573"/>
    </source>
</evidence>
<evidence type="ECO:0000256" key="3">
    <source>
        <dbReference type="ARBA" id="ARBA00022475"/>
    </source>
</evidence>
<dbReference type="GO" id="GO:0005886">
    <property type="term" value="C:plasma membrane"/>
    <property type="evidence" value="ECO:0007669"/>
    <property type="project" value="UniProtKB-SubCell"/>
</dbReference>
<dbReference type="STRING" id="1469647.BC351_09160"/>
<comment type="subunit">
    <text evidence="10">Forms an energy-coupling factor (ECF) transporter complex composed of an ATP-binding protein (A component, CbiO), a transmembrane protein (T component, CbiQ) and 2 possible substrate-capture proteins (S components, CbiM and CbiN) of unknown stoichimetry.</text>
</comment>
<keyword evidence="4 10" id="KW-0169">Cobalamin biosynthesis</keyword>
<keyword evidence="9 10" id="KW-0170">Cobalt</keyword>
<keyword evidence="5 10" id="KW-0812">Transmembrane</keyword>
<evidence type="ECO:0000256" key="1">
    <source>
        <dbReference type="ARBA" id="ARBA00022426"/>
    </source>
</evidence>
<evidence type="ECO:0000256" key="8">
    <source>
        <dbReference type="ARBA" id="ARBA00023136"/>
    </source>
</evidence>
<evidence type="ECO:0000256" key="9">
    <source>
        <dbReference type="ARBA" id="ARBA00023285"/>
    </source>
</evidence>
<dbReference type="AlphaFoldDB" id="A0A1V4HAD5"/>
<dbReference type="EMBL" id="MBTG01000045">
    <property type="protein sequence ID" value="OPH48614.1"/>
    <property type="molecule type" value="Genomic_DNA"/>
</dbReference>
<dbReference type="GO" id="GO:0015087">
    <property type="term" value="F:cobalt ion transmembrane transporter activity"/>
    <property type="evidence" value="ECO:0007669"/>
    <property type="project" value="UniProtKB-UniRule"/>
</dbReference>
<comment type="function">
    <text evidence="10">Part of the energy-coupling factor (ECF) transporter complex CbiMNOQ involved in cobalt import.</text>
</comment>
<dbReference type="PANTHER" id="PTHR38662">
    <property type="entry name" value="COBALT TRANSPORT PROTEIN CBIN"/>
    <property type="match status" value="1"/>
</dbReference>
<evidence type="ECO:0000256" key="7">
    <source>
        <dbReference type="ARBA" id="ARBA00023065"/>
    </source>
</evidence>
<dbReference type="RefSeq" id="WP_079419150.1">
    <property type="nucleotide sequence ID" value="NZ_MBTG01000045.1"/>
</dbReference>
<evidence type="ECO:0000256" key="10">
    <source>
        <dbReference type="HAMAP-Rule" id="MF_00330"/>
    </source>
</evidence>
<keyword evidence="8 10" id="KW-0472">Membrane</keyword>
<dbReference type="Pfam" id="PF02553">
    <property type="entry name" value="CbiN"/>
    <property type="match status" value="1"/>
</dbReference>
<comment type="pathway">
    <text evidence="10">Cofactor biosynthesis; adenosylcobalamin biosynthesis.</text>
</comment>
<keyword evidence="3 10" id="KW-1003">Cell membrane</keyword>
<dbReference type="OrthoDB" id="1551318at2"/>
<dbReference type="PANTHER" id="PTHR38662:SF1">
    <property type="entry name" value="COBALT TRANSPORT PROTEIN CBIN"/>
    <property type="match status" value="1"/>
</dbReference>
<comment type="subcellular location">
    <subcellularLocation>
        <location evidence="10">Cell membrane</location>
        <topology evidence="10">Multi-pass membrane protein</topology>
    </subcellularLocation>
</comment>
<comment type="similarity">
    <text evidence="10">Belongs to the CbiN family.</text>
</comment>
<proteinExistence type="inferred from homology"/>
<evidence type="ECO:0000313" key="12">
    <source>
        <dbReference type="Proteomes" id="UP000190626"/>
    </source>
</evidence>
<evidence type="ECO:0000256" key="2">
    <source>
        <dbReference type="ARBA" id="ARBA00022448"/>
    </source>
</evidence>
<keyword evidence="1 10" id="KW-0171">Cobalt transport</keyword>
<dbReference type="HAMAP" id="MF_00330">
    <property type="entry name" value="CbiN"/>
    <property type="match status" value="1"/>
</dbReference>
<keyword evidence="6 10" id="KW-1133">Transmembrane helix</keyword>
<protein>
    <recommendedName>
        <fullName evidence="10">Cobalt transport protein CbiN</fullName>
    </recommendedName>
    <alternativeName>
        <fullName evidence="10">Energy-coupling factor transporter probable substrate-capture protein CbiN</fullName>
        <shortName evidence="10">ECF transporter S component CbiN</shortName>
    </alternativeName>
</protein>
<feature type="transmembrane region" description="Helical" evidence="10">
    <location>
        <begin position="7"/>
        <end position="25"/>
    </location>
</feature>
<organism evidence="11 12">
    <name type="scientific">Paenibacillus ferrarius</name>
    <dbReference type="NCBI Taxonomy" id="1469647"/>
    <lineage>
        <taxon>Bacteria</taxon>
        <taxon>Bacillati</taxon>
        <taxon>Bacillota</taxon>
        <taxon>Bacilli</taxon>
        <taxon>Bacillales</taxon>
        <taxon>Paenibacillaceae</taxon>
        <taxon>Paenibacillus</taxon>
    </lineage>
</organism>
<accession>A0A1V4HAD5</accession>